<dbReference type="PROSITE" id="PS51683">
    <property type="entry name" value="SAM_OMT_II"/>
    <property type="match status" value="1"/>
</dbReference>
<accession>A0ABU6TH46</accession>
<dbReference type="InterPro" id="IPR016461">
    <property type="entry name" value="COMT-like"/>
</dbReference>
<evidence type="ECO:0000259" key="4">
    <source>
        <dbReference type="Pfam" id="PF00891"/>
    </source>
</evidence>
<dbReference type="Gene3D" id="3.40.50.150">
    <property type="entry name" value="Vaccinia Virus protein VP39"/>
    <property type="match status" value="1"/>
</dbReference>
<organism evidence="5 6">
    <name type="scientific">Stylosanthes scabra</name>
    <dbReference type="NCBI Taxonomy" id="79078"/>
    <lineage>
        <taxon>Eukaryota</taxon>
        <taxon>Viridiplantae</taxon>
        <taxon>Streptophyta</taxon>
        <taxon>Embryophyta</taxon>
        <taxon>Tracheophyta</taxon>
        <taxon>Spermatophyta</taxon>
        <taxon>Magnoliopsida</taxon>
        <taxon>eudicotyledons</taxon>
        <taxon>Gunneridae</taxon>
        <taxon>Pentapetalae</taxon>
        <taxon>rosids</taxon>
        <taxon>fabids</taxon>
        <taxon>Fabales</taxon>
        <taxon>Fabaceae</taxon>
        <taxon>Papilionoideae</taxon>
        <taxon>50 kb inversion clade</taxon>
        <taxon>dalbergioids sensu lato</taxon>
        <taxon>Dalbergieae</taxon>
        <taxon>Pterocarpus clade</taxon>
        <taxon>Stylosanthes</taxon>
    </lineage>
</organism>
<dbReference type="PANTHER" id="PTHR11746">
    <property type="entry name" value="O-METHYLTRANSFERASE"/>
    <property type="match status" value="1"/>
</dbReference>
<protein>
    <submittedName>
        <fullName evidence="5">O-methyltransferase 3</fullName>
    </submittedName>
</protein>
<name>A0ABU6TH46_9FABA</name>
<dbReference type="SUPFAM" id="SSF53335">
    <property type="entry name" value="S-adenosyl-L-methionine-dependent methyltransferases"/>
    <property type="match status" value="1"/>
</dbReference>
<sequence>MSFKKKRDVVAGLQGNSENVKYVGGDMFEAIPAPDALLMKCILHDWDDEECVKLLKKCKEAIMKKGKKGKVIIIDIVVGNENGDKESLGTQLLFDMAMMVLVNGRERNEKEWAKLFFSSGFNNYKIIPIMMSSRSLIEVYP</sequence>
<comment type="caution">
    <text evidence="5">The sequence shown here is derived from an EMBL/GenBank/DDBJ whole genome shotgun (WGS) entry which is preliminary data.</text>
</comment>
<dbReference type="Proteomes" id="UP001341840">
    <property type="component" value="Unassembled WGS sequence"/>
</dbReference>
<evidence type="ECO:0000256" key="2">
    <source>
        <dbReference type="ARBA" id="ARBA00022679"/>
    </source>
</evidence>
<reference evidence="5 6" key="1">
    <citation type="journal article" date="2023" name="Plants (Basel)">
        <title>Bridging the Gap: Combining Genomics and Transcriptomics Approaches to Understand Stylosanthes scabra, an Orphan Legume from the Brazilian Caatinga.</title>
        <authorList>
            <person name="Ferreira-Neto J.R.C."/>
            <person name="da Silva M.D."/>
            <person name="Binneck E."/>
            <person name="de Melo N.F."/>
            <person name="da Silva R.H."/>
            <person name="de Melo A.L.T.M."/>
            <person name="Pandolfi V."/>
            <person name="Bustamante F.O."/>
            <person name="Brasileiro-Vidal A.C."/>
            <person name="Benko-Iseppon A.M."/>
        </authorList>
    </citation>
    <scope>NUCLEOTIDE SEQUENCE [LARGE SCALE GENOMIC DNA]</scope>
    <source>
        <tissue evidence="5">Leaves</tissue>
    </source>
</reference>
<dbReference type="Pfam" id="PF00891">
    <property type="entry name" value="Methyltransf_2"/>
    <property type="match status" value="1"/>
</dbReference>
<dbReference type="InterPro" id="IPR001077">
    <property type="entry name" value="COMT_C"/>
</dbReference>
<dbReference type="EMBL" id="JASCZI010090924">
    <property type="protein sequence ID" value="MED6147824.1"/>
    <property type="molecule type" value="Genomic_DNA"/>
</dbReference>
<dbReference type="InterPro" id="IPR029063">
    <property type="entry name" value="SAM-dependent_MTases_sf"/>
</dbReference>
<keyword evidence="6" id="KW-1185">Reference proteome</keyword>
<proteinExistence type="predicted"/>
<evidence type="ECO:0000313" key="5">
    <source>
        <dbReference type="EMBL" id="MED6147824.1"/>
    </source>
</evidence>
<keyword evidence="2" id="KW-0808">Transferase</keyword>
<feature type="domain" description="O-methyltransferase C-terminal" evidence="4">
    <location>
        <begin position="15"/>
        <end position="122"/>
    </location>
</feature>
<evidence type="ECO:0000256" key="1">
    <source>
        <dbReference type="ARBA" id="ARBA00022603"/>
    </source>
</evidence>
<keyword evidence="1" id="KW-0489">Methyltransferase</keyword>
<gene>
    <name evidence="5" type="primary">OMT3_2</name>
    <name evidence="5" type="ORF">PIB30_047417</name>
</gene>
<evidence type="ECO:0000313" key="6">
    <source>
        <dbReference type="Proteomes" id="UP001341840"/>
    </source>
</evidence>
<evidence type="ECO:0000256" key="3">
    <source>
        <dbReference type="ARBA" id="ARBA00022691"/>
    </source>
</evidence>
<keyword evidence="3" id="KW-0949">S-adenosyl-L-methionine</keyword>